<protein>
    <recommendedName>
        <fullName evidence="1">RNase H type-1 domain-containing protein</fullName>
    </recommendedName>
</protein>
<dbReference type="GO" id="GO:0004523">
    <property type="term" value="F:RNA-DNA hybrid ribonuclease activity"/>
    <property type="evidence" value="ECO:0007669"/>
    <property type="project" value="InterPro"/>
</dbReference>
<reference evidence="2 3" key="2">
    <citation type="submission" date="2017-10" db="EMBL/GenBank/DDBJ databases">
        <title>Extensive intraspecific genome diversity in a model arbuscular mycorrhizal fungus.</title>
        <authorList>
            <person name="Chen E.C.H."/>
            <person name="Morin E."/>
            <person name="Baudet D."/>
            <person name="Noel J."/>
            <person name="Ndikumana S."/>
            <person name="Charron P."/>
            <person name="St-Onge C."/>
            <person name="Giorgi J."/>
            <person name="Grigoriev I.V."/>
            <person name="Roux C."/>
            <person name="Martin F.M."/>
            <person name="Corradi N."/>
        </authorList>
    </citation>
    <scope>NUCLEOTIDE SEQUENCE [LARGE SCALE GENOMIC DNA]</scope>
    <source>
        <strain evidence="2 3">C2</strain>
    </source>
</reference>
<comment type="caution">
    <text evidence="2">The sequence shown here is derived from an EMBL/GenBank/DDBJ whole genome shotgun (WGS) entry which is preliminary data.</text>
</comment>
<dbReference type="EMBL" id="LLXL01001402">
    <property type="protein sequence ID" value="PKK64647.1"/>
    <property type="molecule type" value="Genomic_DNA"/>
</dbReference>
<evidence type="ECO:0000313" key="3">
    <source>
        <dbReference type="Proteomes" id="UP000233469"/>
    </source>
</evidence>
<dbReference type="InterPro" id="IPR002156">
    <property type="entry name" value="RNaseH_domain"/>
</dbReference>
<dbReference type="GO" id="GO:0003676">
    <property type="term" value="F:nucleic acid binding"/>
    <property type="evidence" value="ECO:0007669"/>
    <property type="project" value="InterPro"/>
</dbReference>
<dbReference type="Pfam" id="PF00075">
    <property type="entry name" value="RNase_H"/>
    <property type="match status" value="1"/>
</dbReference>
<reference evidence="2 3" key="1">
    <citation type="submission" date="2016-04" db="EMBL/GenBank/DDBJ databases">
        <title>Genome analyses suggest a sexual origin of heterokaryosis in a supposedly ancient asexual fungus.</title>
        <authorList>
            <person name="Ropars J."/>
            <person name="Sedzielewska K."/>
            <person name="Noel J."/>
            <person name="Charron P."/>
            <person name="Farinelli L."/>
            <person name="Marton T."/>
            <person name="Kruger M."/>
            <person name="Pelin A."/>
            <person name="Brachmann A."/>
            <person name="Corradi N."/>
        </authorList>
    </citation>
    <scope>NUCLEOTIDE SEQUENCE [LARGE SCALE GENOMIC DNA]</scope>
    <source>
        <strain evidence="2 3">C2</strain>
    </source>
</reference>
<dbReference type="Gene3D" id="3.30.420.10">
    <property type="entry name" value="Ribonuclease H-like superfamily/Ribonuclease H"/>
    <property type="match status" value="1"/>
</dbReference>
<name>A0A2N1MSR4_9GLOM</name>
<evidence type="ECO:0000313" key="2">
    <source>
        <dbReference type="EMBL" id="PKK64647.1"/>
    </source>
</evidence>
<gene>
    <name evidence="2" type="ORF">RhiirC2_716139</name>
</gene>
<feature type="domain" description="RNase H type-1" evidence="1">
    <location>
        <begin position="54"/>
        <end position="92"/>
    </location>
</feature>
<dbReference type="InterPro" id="IPR012337">
    <property type="entry name" value="RNaseH-like_sf"/>
</dbReference>
<evidence type="ECO:0000259" key="1">
    <source>
        <dbReference type="Pfam" id="PF00075"/>
    </source>
</evidence>
<organism evidence="2 3">
    <name type="scientific">Rhizophagus irregularis</name>
    <dbReference type="NCBI Taxonomy" id="588596"/>
    <lineage>
        <taxon>Eukaryota</taxon>
        <taxon>Fungi</taxon>
        <taxon>Fungi incertae sedis</taxon>
        <taxon>Mucoromycota</taxon>
        <taxon>Glomeromycotina</taxon>
        <taxon>Glomeromycetes</taxon>
        <taxon>Glomerales</taxon>
        <taxon>Glomeraceae</taxon>
        <taxon>Rhizophagus</taxon>
    </lineage>
</organism>
<dbReference type="AlphaFoldDB" id="A0A2N1MSR4"/>
<sequence>MSTDLGFPRPKIIKCTNHSIPCKNQWAVFWSPRVSTIVYGKILEKSHFPGDLPKAIQQIIEELNLQVQFTKVKAHSGVGYNEKADKLAKDGCDSDRIISISPKGIKAQKGYIMFNFDTIIDRNIRKTLKKPINFWSIK</sequence>
<dbReference type="Proteomes" id="UP000233469">
    <property type="component" value="Unassembled WGS sequence"/>
</dbReference>
<dbReference type="SUPFAM" id="SSF53098">
    <property type="entry name" value="Ribonuclease H-like"/>
    <property type="match status" value="1"/>
</dbReference>
<accession>A0A2N1MSR4</accession>
<proteinExistence type="predicted"/>
<dbReference type="InterPro" id="IPR036397">
    <property type="entry name" value="RNaseH_sf"/>
</dbReference>